<evidence type="ECO:0000256" key="2">
    <source>
        <dbReference type="ARBA" id="ARBA00022741"/>
    </source>
</evidence>
<dbReference type="AlphaFoldDB" id="A0A1F7X233"/>
<dbReference type="Gene3D" id="3.40.50.300">
    <property type="entry name" value="P-loop containing nucleotide triphosphate hydrolases"/>
    <property type="match status" value="1"/>
</dbReference>
<organism evidence="5 6">
    <name type="scientific">Candidatus Wallbacteria bacterium GWC2_49_35</name>
    <dbReference type="NCBI Taxonomy" id="1817813"/>
    <lineage>
        <taxon>Bacteria</taxon>
        <taxon>Candidatus Walliibacteriota</taxon>
    </lineage>
</organism>
<dbReference type="PANTHER" id="PTHR42734">
    <property type="entry name" value="METAL TRANSPORT SYSTEM ATP-BINDING PROTEIN TM_0124-RELATED"/>
    <property type="match status" value="1"/>
</dbReference>
<dbReference type="GO" id="GO:0005524">
    <property type="term" value="F:ATP binding"/>
    <property type="evidence" value="ECO:0007669"/>
    <property type="project" value="UniProtKB-KW"/>
</dbReference>
<dbReference type="SUPFAM" id="SSF52540">
    <property type="entry name" value="P-loop containing nucleoside triphosphate hydrolases"/>
    <property type="match status" value="1"/>
</dbReference>
<dbReference type="EMBL" id="MGFH01000013">
    <property type="protein sequence ID" value="OGM08438.1"/>
    <property type="molecule type" value="Genomic_DNA"/>
</dbReference>
<dbReference type="InterPro" id="IPR050153">
    <property type="entry name" value="Metal_Ion_Import_ABC"/>
</dbReference>
<keyword evidence="1" id="KW-0813">Transport</keyword>
<name>A0A1F7X233_9BACT</name>
<dbReference type="Pfam" id="PF00005">
    <property type="entry name" value="ABC_tran"/>
    <property type="match status" value="1"/>
</dbReference>
<gene>
    <name evidence="5" type="ORF">A2008_03610</name>
</gene>
<dbReference type="Proteomes" id="UP000178735">
    <property type="component" value="Unassembled WGS sequence"/>
</dbReference>
<dbReference type="InterPro" id="IPR027417">
    <property type="entry name" value="P-loop_NTPase"/>
</dbReference>
<protein>
    <recommendedName>
        <fullName evidence="4">ABC transporter domain-containing protein</fullName>
    </recommendedName>
</protein>
<dbReference type="InterPro" id="IPR003439">
    <property type="entry name" value="ABC_transporter-like_ATP-bd"/>
</dbReference>
<reference evidence="5 6" key="1">
    <citation type="journal article" date="2016" name="Nat. Commun.">
        <title>Thousands of microbial genomes shed light on interconnected biogeochemical processes in an aquifer system.</title>
        <authorList>
            <person name="Anantharaman K."/>
            <person name="Brown C.T."/>
            <person name="Hug L.A."/>
            <person name="Sharon I."/>
            <person name="Castelle C.J."/>
            <person name="Probst A.J."/>
            <person name="Thomas B.C."/>
            <person name="Singh A."/>
            <person name="Wilkins M.J."/>
            <person name="Karaoz U."/>
            <person name="Brodie E.L."/>
            <person name="Williams K.H."/>
            <person name="Hubbard S.S."/>
            <person name="Banfield J.F."/>
        </authorList>
    </citation>
    <scope>NUCLEOTIDE SEQUENCE [LARGE SCALE GENOMIC DNA]</scope>
</reference>
<keyword evidence="2" id="KW-0547">Nucleotide-binding</keyword>
<dbReference type="STRING" id="1817813.A2008_03610"/>
<comment type="caution">
    <text evidence="5">The sequence shown here is derived from an EMBL/GenBank/DDBJ whole genome shotgun (WGS) entry which is preliminary data.</text>
</comment>
<keyword evidence="3" id="KW-0067">ATP-binding</keyword>
<feature type="domain" description="ABC transporter" evidence="4">
    <location>
        <begin position="16"/>
        <end position="243"/>
    </location>
</feature>
<dbReference type="GO" id="GO:0016887">
    <property type="term" value="F:ATP hydrolysis activity"/>
    <property type="evidence" value="ECO:0007669"/>
    <property type="project" value="InterPro"/>
</dbReference>
<dbReference type="SMART" id="SM00382">
    <property type="entry name" value="AAA"/>
    <property type="match status" value="1"/>
</dbReference>
<evidence type="ECO:0000256" key="3">
    <source>
        <dbReference type="ARBA" id="ARBA00022840"/>
    </source>
</evidence>
<evidence type="ECO:0000256" key="1">
    <source>
        <dbReference type="ARBA" id="ARBA00022448"/>
    </source>
</evidence>
<evidence type="ECO:0000259" key="4">
    <source>
        <dbReference type="PROSITE" id="PS50893"/>
    </source>
</evidence>
<sequence>MKKSAGNNSGRGGGEIILKDVTIGYAYPIVTSIDLTVKSGQYWGIIGPNGAGKTTLFKTILGLIPPLGGRVERNLPPPGRIAYVPQQTTLKASLPVSVEEFIMMPARSWLPFTGASREAVERFNNYTAKLGIKHLIKKQVSEISGGERQKSLICRALMMNSPVLLFDEPTNGMDIASEKEILDLIRKLNKQEGYTIIFVTHFLANLLNEAEHFAIFAGKSINIVPHEVLIKEKILQKLYKRTINIDCVERNFSLRIGAKL</sequence>
<proteinExistence type="predicted"/>
<dbReference type="InterPro" id="IPR003593">
    <property type="entry name" value="AAA+_ATPase"/>
</dbReference>
<dbReference type="PROSITE" id="PS50893">
    <property type="entry name" value="ABC_TRANSPORTER_2"/>
    <property type="match status" value="1"/>
</dbReference>
<evidence type="ECO:0000313" key="5">
    <source>
        <dbReference type="EMBL" id="OGM08438.1"/>
    </source>
</evidence>
<evidence type="ECO:0000313" key="6">
    <source>
        <dbReference type="Proteomes" id="UP000178735"/>
    </source>
</evidence>
<accession>A0A1F7X233</accession>